<evidence type="ECO:0000256" key="7">
    <source>
        <dbReference type="ARBA" id="ARBA00023049"/>
    </source>
</evidence>
<dbReference type="PRINTS" id="PR00786">
    <property type="entry name" value="NEPRILYSIN"/>
</dbReference>
<protein>
    <submittedName>
        <fullName evidence="10">Putative endopeptidase</fullName>
    </submittedName>
</protein>
<dbReference type="Pfam" id="PF01431">
    <property type="entry name" value="Peptidase_M13"/>
    <property type="match status" value="1"/>
</dbReference>
<proteinExistence type="inferred from homology"/>
<evidence type="ECO:0000256" key="3">
    <source>
        <dbReference type="ARBA" id="ARBA00022670"/>
    </source>
</evidence>
<evidence type="ECO:0000259" key="8">
    <source>
        <dbReference type="Pfam" id="PF01431"/>
    </source>
</evidence>
<dbReference type="PANTHER" id="PTHR11733:SF167">
    <property type="entry name" value="FI17812P1-RELATED"/>
    <property type="match status" value="1"/>
</dbReference>
<dbReference type="InterPro" id="IPR042089">
    <property type="entry name" value="Peptidase_M13_dom_2"/>
</dbReference>
<dbReference type="Pfam" id="PF05649">
    <property type="entry name" value="Peptidase_M13_N"/>
    <property type="match status" value="1"/>
</dbReference>
<gene>
    <name evidence="10" type="ORF">SAMN04488109_0408</name>
</gene>
<keyword evidence="4" id="KW-0479">Metal-binding</keyword>
<dbReference type="GO" id="GO:0046872">
    <property type="term" value="F:metal ion binding"/>
    <property type="evidence" value="ECO:0007669"/>
    <property type="project" value="UniProtKB-KW"/>
</dbReference>
<feature type="domain" description="Peptidase M13 N-terminal" evidence="9">
    <location>
        <begin position="53"/>
        <end position="428"/>
    </location>
</feature>
<sequence>MHLHQYEISLSYPMKRIFHFSLVALAVVSCKQQDAPQQKKYVEVAQIDTSIKPGNNFFRYVNGTWYDTAKIAADQVGVGSYSFLNIPQKLLLQSILEEASKATGAEGSIEQKVGDFYASGMDTVGINQRGFEPIKSMLARIDAIQDRTMLMNFVADELKVGDYSIISFEISPDNENSSINIAHFSQAGIGLPDRDYYFKTDSSSLAIQSAYKKYIATLFQLTGDSEASKNADIVYDIEKQLASSHKTRIERRDVKANYHNLPVAGINKKQPNIGWVALLKNLGLDTDTVDIAQPAYFDKLNAMLTSVPVDHWKVYLKASSMTSYDEILSKPFEKASFEYNKALSGQSTEKPRAQVIADAVDRQLGFALSQLYVKKYFNEDAKKRALELVNNLTKAFENRINQLDWMSDSTKLKAKEKLNAITKKIGYPDVWREYKVKIDRNKFFENVVALRQDEYQYQTGKLNKPPYKQDWETTPPTVTAYYNPSFNEIVFPAGILQYPYFDLYADDAINYGGIGMVIGHELTHAFDDQGAQFDKDGNVKNWWTPADYEKFKAKTQQVIDLYSTFTVLDSVHVKGGLTVGENTADNGGVAIAYDAFKLTKQGQDTTKIDGFTPDQRFFLSVARIWRVKTRDEFLRTYINTNPHSPAMWRVNGPLMNFTPFYKAFNVQPGEKNYKSDSVRIKIW</sequence>
<dbReference type="InterPro" id="IPR018497">
    <property type="entry name" value="Peptidase_M13_C"/>
</dbReference>
<dbReference type="CDD" id="cd08662">
    <property type="entry name" value="M13"/>
    <property type="match status" value="1"/>
</dbReference>
<reference evidence="10 11" key="1">
    <citation type="submission" date="2016-11" db="EMBL/GenBank/DDBJ databases">
        <authorList>
            <person name="Jaros S."/>
            <person name="Januszkiewicz K."/>
            <person name="Wedrychowicz H."/>
        </authorList>
    </citation>
    <scope>NUCLEOTIDE SEQUENCE [LARGE SCALE GENOMIC DNA]</scope>
    <source>
        <strain evidence="10 11">DSM 24574</strain>
    </source>
</reference>
<dbReference type="Proteomes" id="UP000184212">
    <property type="component" value="Unassembled WGS sequence"/>
</dbReference>
<dbReference type="PANTHER" id="PTHR11733">
    <property type="entry name" value="ZINC METALLOPROTEASE FAMILY M13 NEPRILYSIN-RELATED"/>
    <property type="match status" value="1"/>
</dbReference>
<dbReference type="STRING" id="947013.SAMN04488109_0408"/>
<keyword evidence="11" id="KW-1185">Reference proteome</keyword>
<keyword evidence="3" id="KW-0645">Protease</keyword>
<organism evidence="10 11">
    <name type="scientific">Chryseolinea serpens</name>
    <dbReference type="NCBI Taxonomy" id="947013"/>
    <lineage>
        <taxon>Bacteria</taxon>
        <taxon>Pseudomonadati</taxon>
        <taxon>Bacteroidota</taxon>
        <taxon>Cytophagia</taxon>
        <taxon>Cytophagales</taxon>
        <taxon>Fulvivirgaceae</taxon>
        <taxon>Chryseolinea</taxon>
    </lineage>
</organism>
<feature type="domain" description="Peptidase M13 C-terminal" evidence="8">
    <location>
        <begin position="480"/>
        <end position="678"/>
    </location>
</feature>
<keyword evidence="6" id="KW-0862">Zinc</keyword>
<keyword evidence="7" id="KW-0482">Metalloprotease</keyword>
<evidence type="ECO:0000256" key="1">
    <source>
        <dbReference type="ARBA" id="ARBA00001947"/>
    </source>
</evidence>
<dbReference type="Gene3D" id="1.10.1380.10">
    <property type="entry name" value="Neutral endopeptidase , domain2"/>
    <property type="match status" value="1"/>
</dbReference>
<dbReference type="EMBL" id="FQWQ01000001">
    <property type="protein sequence ID" value="SHG46812.1"/>
    <property type="molecule type" value="Genomic_DNA"/>
</dbReference>
<evidence type="ECO:0000256" key="4">
    <source>
        <dbReference type="ARBA" id="ARBA00022723"/>
    </source>
</evidence>
<evidence type="ECO:0000256" key="2">
    <source>
        <dbReference type="ARBA" id="ARBA00007357"/>
    </source>
</evidence>
<evidence type="ECO:0000313" key="11">
    <source>
        <dbReference type="Proteomes" id="UP000184212"/>
    </source>
</evidence>
<name>A0A1M5K1T6_9BACT</name>
<dbReference type="GO" id="GO:0004222">
    <property type="term" value="F:metalloendopeptidase activity"/>
    <property type="evidence" value="ECO:0007669"/>
    <property type="project" value="InterPro"/>
</dbReference>
<dbReference type="AlphaFoldDB" id="A0A1M5K1T6"/>
<dbReference type="GO" id="GO:0016485">
    <property type="term" value="P:protein processing"/>
    <property type="evidence" value="ECO:0007669"/>
    <property type="project" value="TreeGrafter"/>
</dbReference>
<dbReference type="InterPro" id="IPR008753">
    <property type="entry name" value="Peptidase_M13_N"/>
</dbReference>
<dbReference type="InterPro" id="IPR000718">
    <property type="entry name" value="Peptidase_M13"/>
</dbReference>
<keyword evidence="5" id="KW-0378">Hydrolase</keyword>
<evidence type="ECO:0000256" key="5">
    <source>
        <dbReference type="ARBA" id="ARBA00022801"/>
    </source>
</evidence>
<accession>A0A1M5K1T6</accession>
<evidence type="ECO:0000313" key="10">
    <source>
        <dbReference type="EMBL" id="SHG46812.1"/>
    </source>
</evidence>
<dbReference type="SUPFAM" id="SSF55486">
    <property type="entry name" value="Metalloproteases ('zincins'), catalytic domain"/>
    <property type="match status" value="1"/>
</dbReference>
<evidence type="ECO:0000256" key="6">
    <source>
        <dbReference type="ARBA" id="ARBA00022833"/>
    </source>
</evidence>
<comment type="cofactor">
    <cofactor evidence="1">
        <name>Zn(2+)</name>
        <dbReference type="ChEBI" id="CHEBI:29105"/>
    </cofactor>
</comment>
<dbReference type="PROSITE" id="PS51885">
    <property type="entry name" value="NEPRILYSIN"/>
    <property type="match status" value="1"/>
</dbReference>
<comment type="similarity">
    <text evidence="2">Belongs to the peptidase M13 family.</text>
</comment>
<dbReference type="InterPro" id="IPR024079">
    <property type="entry name" value="MetalloPept_cat_dom_sf"/>
</dbReference>
<dbReference type="Gene3D" id="3.40.390.10">
    <property type="entry name" value="Collagenase (Catalytic Domain)"/>
    <property type="match status" value="1"/>
</dbReference>
<dbReference type="GO" id="GO:0005886">
    <property type="term" value="C:plasma membrane"/>
    <property type="evidence" value="ECO:0007669"/>
    <property type="project" value="TreeGrafter"/>
</dbReference>
<evidence type="ECO:0000259" key="9">
    <source>
        <dbReference type="Pfam" id="PF05649"/>
    </source>
</evidence>